<evidence type="ECO:0000256" key="2">
    <source>
        <dbReference type="SAM" id="Phobius"/>
    </source>
</evidence>
<feature type="transmembrane region" description="Helical" evidence="2">
    <location>
        <begin position="12"/>
        <end position="30"/>
    </location>
</feature>
<dbReference type="EMBL" id="BAAATD010000020">
    <property type="protein sequence ID" value="GAA2635858.1"/>
    <property type="molecule type" value="Genomic_DNA"/>
</dbReference>
<keyword evidence="2" id="KW-0472">Membrane</keyword>
<dbReference type="Gene3D" id="3.30.1380.10">
    <property type="match status" value="1"/>
</dbReference>
<proteinExistence type="predicted"/>
<accession>A0ABN3QUX5</accession>
<dbReference type="InterPro" id="IPR003709">
    <property type="entry name" value="VanY-like_core_dom"/>
</dbReference>
<sequence length="219" mass="24890">MVNEPVGNRARALAMVTRLVAVLLVPVAFCRAPGRARFLACQWALSLRFPAEDLRGLAPETLTAFTHARAEAFWRDGQLIGLTSGHRDAAEQHRIFTEEVRRTGSVSAARRRVLPPEESNHVRGLALDVRPTEGAQWLERHGGRYGLYRVYDNEWWHFEYRTVKPVPLPHPDAAARRPERRAAYGLIHGDESWRHDLRPDEDGRRPMFADPAEPPGTRP</sequence>
<reference evidence="4 5" key="1">
    <citation type="journal article" date="2019" name="Int. J. Syst. Evol. Microbiol.">
        <title>The Global Catalogue of Microorganisms (GCM) 10K type strain sequencing project: providing services to taxonomists for standard genome sequencing and annotation.</title>
        <authorList>
            <consortium name="The Broad Institute Genomics Platform"/>
            <consortium name="The Broad Institute Genome Sequencing Center for Infectious Disease"/>
            <person name="Wu L."/>
            <person name="Ma J."/>
        </authorList>
    </citation>
    <scope>NUCLEOTIDE SEQUENCE [LARGE SCALE GENOMIC DNA]</scope>
    <source>
        <strain evidence="4 5">JCM 6833</strain>
    </source>
</reference>
<organism evidence="4 5">
    <name type="scientific">Actinomadura fulvescens</name>
    <dbReference type="NCBI Taxonomy" id="46160"/>
    <lineage>
        <taxon>Bacteria</taxon>
        <taxon>Bacillati</taxon>
        <taxon>Actinomycetota</taxon>
        <taxon>Actinomycetes</taxon>
        <taxon>Streptosporangiales</taxon>
        <taxon>Thermomonosporaceae</taxon>
        <taxon>Actinomadura</taxon>
    </lineage>
</organism>
<feature type="region of interest" description="Disordered" evidence="1">
    <location>
        <begin position="192"/>
        <end position="219"/>
    </location>
</feature>
<evidence type="ECO:0000313" key="5">
    <source>
        <dbReference type="Proteomes" id="UP001501509"/>
    </source>
</evidence>
<dbReference type="SUPFAM" id="SSF55166">
    <property type="entry name" value="Hedgehog/DD-peptidase"/>
    <property type="match status" value="1"/>
</dbReference>
<name>A0ABN3QUX5_9ACTN</name>
<evidence type="ECO:0000256" key="1">
    <source>
        <dbReference type="SAM" id="MobiDB-lite"/>
    </source>
</evidence>
<evidence type="ECO:0000259" key="3">
    <source>
        <dbReference type="Pfam" id="PF02557"/>
    </source>
</evidence>
<feature type="domain" description="D-alanyl-D-alanine carboxypeptidase-like core" evidence="3">
    <location>
        <begin position="62"/>
        <end position="160"/>
    </location>
</feature>
<keyword evidence="2" id="KW-1133">Transmembrane helix</keyword>
<dbReference type="InterPro" id="IPR009045">
    <property type="entry name" value="Zn_M74/Hedgehog-like"/>
</dbReference>
<gene>
    <name evidence="4" type="ORF">GCM10010411_88690</name>
</gene>
<evidence type="ECO:0000313" key="4">
    <source>
        <dbReference type="EMBL" id="GAA2635858.1"/>
    </source>
</evidence>
<dbReference type="Proteomes" id="UP001501509">
    <property type="component" value="Unassembled WGS sequence"/>
</dbReference>
<keyword evidence="5" id="KW-1185">Reference proteome</keyword>
<keyword evidence="2" id="KW-0812">Transmembrane</keyword>
<comment type="caution">
    <text evidence="4">The sequence shown here is derived from an EMBL/GenBank/DDBJ whole genome shotgun (WGS) entry which is preliminary data.</text>
</comment>
<feature type="compositionally biased region" description="Basic and acidic residues" evidence="1">
    <location>
        <begin position="192"/>
        <end position="207"/>
    </location>
</feature>
<dbReference type="CDD" id="cd14846">
    <property type="entry name" value="Peptidase_M15_like"/>
    <property type="match status" value="1"/>
</dbReference>
<protein>
    <recommendedName>
        <fullName evidence="3">D-alanyl-D-alanine carboxypeptidase-like core domain-containing protein</fullName>
    </recommendedName>
</protein>
<dbReference type="Pfam" id="PF02557">
    <property type="entry name" value="VanY"/>
    <property type="match status" value="1"/>
</dbReference>